<feature type="compositionally biased region" description="Polar residues" evidence="1">
    <location>
        <begin position="611"/>
        <end position="620"/>
    </location>
</feature>
<evidence type="ECO:0000313" key="2">
    <source>
        <dbReference type="EMBL" id="EXX62225.1"/>
    </source>
</evidence>
<proteinExistence type="predicted"/>
<gene>
    <name evidence="2" type="ORF">RirG_163720</name>
</gene>
<organism evidence="2 3">
    <name type="scientific">Rhizophagus irregularis (strain DAOM 197198w)</name>
    <name type="common">Glomus intraradices</name>
    <dbReference type="NCBI Taxonomy" id="1432141"/>
    <lineage>
        <taxon>Eukaryota</taxon>
        <taxon>Fungi</taxon>
        <taxon>Fungi incertae sedis</taxon>
        <taxon>Mucoromycota</taxon>
        <taxon>Glomeromycotina</taxon>
        <taxon>Glomeromycetes</taxon>
        <taxon>Glomerales</taxon>
        <taxon>Glomeraceae</taxon>
        <taxon>Rhizophagus</taxon>
    </lineage>
</organism>
<name>A0A015J656_RHIIW</name>
<evidence type="ECO:0000256" key="1">
    <source>
        <dbReference type="SAM" id="MobiDB-lite"/>
    </source>
</evidence>
<sequence>MMATAEMPKRRTKKVKRSSMPASIGRPTDLLEEGESGTGLASPTLPPLSFEETDHHILDLLLNESFSELEFDIEQSTLPINSSKDMNASTSHNFETFYVSEEASNTRNFENLMTGREEMNKVLLSQDVIESLTTVKHVALIALDSLVRQIVSENTLHVLPPPAFKLTMPISRDTWRRRASYSHILSSNVSTEFESLSKKERDAWIRSQLLADIADNATKLGTKNEMQQIDSKCISSPDVAALDRIQYHLDANIPFVPNDDYSLACTLAALLGYLYRILELNEIQGNSNSNTSSGPSNSHSAEELIYKVNGDNIYSTLHKEVTILQNQCASLSHQSKAADERLATWNEIDRLMEIVATLCRDRLNIDPPPRYSCHNDDKNDSTLIEPPKYCSGGINKMDCEKTKVDLDNVISAIERVYYVAPQLNNQRVELNPRQKKDITAAALSSAIKKLSRGRYEEQRAEPTLVMKYQTLNCLVNQIQKSATRSFVDQRVVLSPRQVRDLEIAKLNGIIDRLDKNRMTDQDWHSPEQQLVQDLTKLTNELTKSATTPVYASQRFHLSTTKEKDMFMNSVIKKIDKLRSYRLENQDADSPTERRERSCREVEKIVAKMQYSPSMDNQRATWSPKKSKFPFSLT</sequence>
<reference evidence="2 3" key="1">
    <citation type="submission" date="2014-02" db="EMBL/GenBank/DDBJ databases">
        <title>Single nucleus genome sequencing reveals high similarity among nuclei of an endomycorrhizal fungus.</title>
        <authorList>
            <person name="Lin K."/>
            <person name="Geurts R."/>
            <person name="Zhang Z."/>
            <person name="Limpens E."/>
            <person name="Saunders D.G."/>
            <person name="Mu D."/>
            <person name="Pang E."/>
            <person name="Cao H."/>
            <person name="Cha H."/>
            <person name="Lin T."/>
            <person name="Zhou Q."/>
            <person name="Shang Y."/>
            <person name="Li Y."/>
            <person name="Ivanov S."/>
            <person name="Sharma T."/>
            <person name="Velzen R.V."/>
            <person name="Ruijter N.D."/>
            <person name="Aanen D.K."/>
            <person name="Win J."/>
            <person name="Kamoun S."/>
            <person name="Bisseling T."/>
            <person name="Huang S."/>
        </authorList>
    </citation>
    <scope>NUCLEOTIDE SEQUENCE [LARGE SCALE GENOMIC DNA]</scope>
    <source>
        <strain evidence="3">DAOM197198w</strain>
    </source>
</reference>
<comment type="caution">
    <text evidence="2">The sequence shown here is derived from an EMBL/GenBank/DDBJ whole genome shotgun (WGS) entry which is preliminary data.</text>
</comment>
<accession>A0A015J656</accession>
<dbReference type="OMA" id="WISHEEH"/>
<feature type="region of interest" description="Disordered" evidence="1">
    <location>
        <begin position="611"/>
        <end position="633"/>
    </location>
</feature>
<feature type="region of interest" description="Disordered" evidence="1">
    <location>
        <begin position="1"/>
        <end position="48"/>
    </location>
</feature>
<evidence type="ECO:0000313" key="3">
    <source>
        <dbReference type="Proteomes" id="UP000022910"/>
    </source>
</evidence>
<keyword evidence="3" id="KW-1185">Reference proteome</keyword>
<dbReference type="Proteomes" id="UP000022910">
    <property type="component" value="Unassembled WGS sequence"/>
</dbReference>
<dbReference type="AlphaFoldDB" id="A0A015J656"/>
<dbReference type="OrthoDB" id="66510at2759"/>
<protein>
    <submittedName>
        <fullName evidence="2">Uncharacterized protein</fullName>
    </submittedName>
</protein>
<dbReference type="HOGENOM" id="CLU_432880_0_0_1"/>
<dbReference type="EMBL" id="JEMT01024800">
    <property type="protein sequence ID" value="EXX62225.1"/>
    <property type="molecule type" value="Genomic_DNA"/>
</dbReference>